<name>A0ABT1CJR6_9PROT</name>
<evidence type="ECO:0000256" key="1">
    <source>
        <dbReference type="SAM" id="SignalP"/>
    </source>
</evidence>
<evidence type="ECO:0008006" key="4">
    <source>
        <dbReference type="Google" id="ProtNLM"/>
    </source>
</evidence>
<gene>
    <name evidence="2" type="ORF">NF685_13820</name>
</gene>
<feature type="chain" id="PRO_5046662872" description="Lipoprotein" evidence="1">
    <location>
        <begin position="20"/>
        <end position="140"/>
    </location>
</feature>
<dbReference type="Proteomes" id="UP001523401">
    <property type="component" value="Unassembled WGS sequence"/>
</dbReference>
<reference evidence="2 3" key="1">
    <citation type="submission" date="2022-06" db="EMBL/GenBank/DDBJ databases">
        <title>Whole-genome of Asaia lannensis strain LMG 27011T.</title>
        <authorList>
            <person name="Sombolestani A."/>
        </authorList>
    </citation>
    <scope>NUCLEOTIDE SEQUENCE [LARGE SCALE GENOMIC DNA]</scope>
    <source>
        <strain evidence="2 3">NBRC 102526</strain>
    </source>
</reference>
<evidence type="ECO:0000313" key="2">
    <source>
        <dbReference type="EMBL" id="MCO6161112.1"/>
    </source>
</evidence>
<feature type="signal peptide" evidence="1">
    <location>
        <begin position="1"/>
        <end position="19"/>
    </location>
</feature>
<keyword evidence="3" id="KW-1185">Reference proteome</keyword>
<keyword evidence="1" id="KW-0732">Signal</keyword>
<organism evidence="2 3">
    <name type="scientific">Asaia lannensis NBRC 102526</name>
    <dbReference type="NCBI Taxonomy" id="1307926"/>
    <lineage>
        <taxon>Bacteria</taxon>
        <taxon>Pseudomonadati</taxon>
        <taxon>Pseudomonadota</taxon>
        <taxon>Alphaproteobacteria</taxon>
        <taxon>Acetobacterales</taxon>
        <taxon>Acetobacteraceae</taxon>
        <taxon>Asaia</taxon>
    </lineage>
</organism>
<accession>A0ABT1CJR6</accession>
<proteinExistence type="predicted"/>
<sequence>MKKTVFLSFAALLTLSACDVPTVQQRKVLDSMIGKTDVDVLRTFGVPTRTYQASGHDFLAYIDNETNYSPGSGGWGWGWGGGPWGGYGGYGGWGGGWGGYGGWGGGFGGFPPSYYNTTCQTTFELTNSRVVGWTMRGDGC</sequence>
<protein>
    <recommendedName>
        <fullName evidence="4">Lipoprotein</fullName>
    </recommendedName>
</protein>
<dbReference type="EMBL" id="JAMXQU010000015">
    <property type="protein sequence ID" value="MCO6161112.1"/>
    <property type="molecule type" value="Genomic_DNA"/>
</dbReference>
<comment type="caution">
    <text evidence="2">The sequence shown here is derived from an EMBL/GenBank/DDBJ whole genome shotgun (WGS) entry which is preliminary data.</text>
</comment>
<evidence type="ECO:0000313" key="3">
    <source>
        <dbReference type="Proteomes" id="UP001523401"/>
    </source>
</evidence>
<dbReference type="PROSITE" id="PS51257">
    <property type="entry name" value="PROKAR_LIPOPROTEIN"/>
    <property type="match status" value="1"/>
</dbReference>